<dbReference type="PIRSF" id="PIRSF004848">
    <property type="entry name" value="YBL036c_PLPDEIII"/>
    <property type="match status" value="1"/>
</dbReference>
<sequence length="229" mass="25001">MTSLRAELIAQSLNQVKEKIANAALGARRCVDELTLIVVTKTYPASDVEILHDLGERNFGENRSDEGAEKSAQVNGTWHFQGQVQSRKLRDIAGWATYVHSIDSPEHALKLSRICNELGKDISIFLQLSLDGAPDRGGVIDTEIFALAEQVANLPNIKLAGLMCVPPVTYEHQRAFLEIAQIHERFKSSFPEAKSLSAGMSSDFGVAIAHGATHLRIGSQILGSRAHHP</sequence>
<accession>A0A094PW99</accession>
<dbReference type="EMBL" id="JNSK01000096">
    <property type="protein sequence ID" value="KGA15407.1"/>
    <property type="molecule type" value="Genomic_DNA"/>
</dbReference>
<dbReference type="SUPFAM" id="SSF51419">
    <property type="entry name" value="PLP-binding barrel"/>
    <property type="match status" value="1"/>
</dbReference>
<dbReference type="CDD" id="cd00635">
    <property type="entry name" value="PLPDE_III_YBL036c_like"/>
    <property type="match status" value="1"/>
</dbReference>
<dbReference type="InterPro" id="IPR001608">
    <property type="entry name" value="Ala_racemase_N"/>
</dbReference>
<dbReference type="AlphaFoldDB" id="A0A094PW99"/>
<evidence type="ECO:0000313" key="3">
    <source>
        <dbReference type="EMBL" id="KGA15407.1"/>
    </source>
</evidence>
<dbReference type="Gene3D" id="3.20.20.10">
    <property type="entry name" value="Alanine racemase"/>
    <property type="match status" value="1"/>
</dbReference>
<gene>
    <name evidence="3" type="ORF">GM50_17330</name>
</gene>
<reference evidence="3" key="1">
    <citation type="submission" date="2014-05" db="EMBL/GenBank/DDBJ databases">
        <title>Key roles for freshwater Actinobacteria revealed by deep metagenomic sequencing.</title>
        <authorList>
            <person name="Ghai R."/>
            <person name="Mizuno C.M."/>
            <person name="Picazo A."/>
            <person name="Camacho A."/>
            <person name="Rodriguez-Valera F."/>
        </authorList>
    </citation>
    <scope>NUCLEOTIDE SEQUENCE</scope>
</reference>
<organism evidence="3">
    <name type="scientific">freshwater metagenome</name>
    <dbReference type="NCBI Taxonomy" id="449393"/>
    <lineage>
        <taxon>unclassified sequences</taxon>
        <taxon>metagenomes</taxon>
        <taxon>ecological metagenomes</taxon>
    </lineage>
</organism>
<comment type="caution">
    <text evidence="3">The sequence shown here is derived from an EMBL/GenBank/DDBJ whole genome shotgun (WGS) entry which is preliminary data.</text>
</comment>
<feature type="domain" description="Alanine racemase N-terminal" evidence="2">
    <location>
        <begin position="28"/>
        <end position="224"/>
    </location>
</feature>
<dbReference type="InterPro" id="IPR011078">
    <property type="entry name" value="PyrdxlP_homeostasis"/>
</dbReference>
<name>A0A094PW99_9ZZZZ</name>
<protein>
    <recommendedName>
        <fullName evidence="2">Alanine racemase N-terminal domain-containing protein</fullName>
    </recommendedName>
</protein>
<evidence type="ECO:0000256" key="1">
    <source>
        <dbReference type="ARBA" id="ARBA00022898"/>
    </source>
</evidence>
<proteinExistence type="inferred from homology"/>
<dbReference type="Pfam" id="PF01168">
    <property type="entry name" value="Ala_racemase_N"/>
    <property type="match status" value="1"/>
</dbReference>
<dbReference type="InterPro" id="IPR029066">
    <property type="entry name" value="PLP-binding_barrel"/>
</dbReference>
<dbReference type="NCBIfam" id="TIGR00044">
    <property type="entry name" value="YggS family pyridoxal phosphate-dependent enzyme"/>
    <property type="match status" value="1"/>
</dbReference>
<dbReference type="PANTHER" id="PTHR10146:SF14">
    <property type="entry name" value="PYRIDOXAL PHOSPHATE HOMEOSTASIS PROTEIN"/>
    <property type="match status" value="1"/>
</dbReference>
<keyword evidence="1" id="KW-0663">Pyridoxal phosphate</keyword>
<dbReference type="PANTHER" id="PTHR10146">
    <property type="entry name" value="PROLINE SYNTHETASE CO-TRANSCRIBED BACTERIAL HOMOLOG PROTEIN"/>
    <property type="match status" value="1"/>
</dbReference>
<dbReference type="HAMAP" id="MF_02087">
    <property type="entry name" value="PLP_homeostasis"/>
    <property type="match status" value="1"/>
</dbReference>
<evidence type="ECO:0000259" key="2">
    <source>
        <dbReference type="Pfam" id="PF01168"/>
    </source>
</evidence>
<dbReference type="GO" id="GO:0030170">
    <property type="term" value="F:pyridoxal phosphate binding"/>
    <property type="evidence" value="ECO:0007669"/>
    <property type="project" value="InterPro"/>
</dbReference>